<dbReference type="GO" id="GO:0000070">
    <property type="term" value="P:mitotic sister chromatid segregation"/>
    <property type="evidence" value="ECO:0007669"/>
    <property type="project" value="TreeGrafter"/>
</dbReference>
<evidence type="ECO:0000256" key="9">
    <source>
        <dbReference type="ARBA" id="ARBA00023328"/>
    </source>
</evidence>
<dbReference type="OrthoDB" id="1884855at2759"/>
<dbReference type="InterPro" id="IPR008685">
    <property type="entry name" value="Centromere_Mis12"/>
</dbReference>
<dbReference type="PANTHER" id="PTHR14527:SF2">
    <property type="entry name" value="PROTEIN MIS12 HOMOLOG"/>
    <property type="match status" value="1"/>
</dbReference>
<evidence type="ECO:0000256" key="2">
    <source>
        <dbReference type="ARBA" id="ARBA00008643"/>
    </source>
</evidence>
<dbReference type="GO" id="GO:0051382">
    <property type="term" value="P:kinetochore assembly"/>
    <property type="evidence" value="ECO:0007669"/>
    <property type="project" value="TreeGrafter"/>
</dbReference>
<keyword evidence="8" id="KW-0131">Cell cycle</keyword>
<organism evidence="12 13">
    <name type="scientific">Serendipita vermifera MAFF 305830</name>
    <dbReference type="NCBI Taxonomy" id="933852"/>
    <lineage>
        <taxon>Eukaryota</taxon>
        <taxon>Fungi</taxon>
        <taxon>Dikarya</taxon>
        <taxon>Basidiomycota</taxon>
        <taxon>Agaricomycotina</taxon>
        <taxon>Agaricomycetes</taxon>
        <taxon>Sebacinales</taxon>
        <taxon>Serendipitaceae</taxon>
        <taxon>Serendipita</taxon>
    </lineage>
</organism>
<name>A0A0C3AXX6_SERVB</name>
<sequence length="286" mass="32355">MSSNEPPKTHPMLATELLGFQPQLLLDELMSAVNETIYESTARVEEFLNEWIDEKERAGEDVEPLKKELEHGMHALQTLLENYADLAFDFFEAWSHRNIFVIDEGLPIVAPHQRGLDLEVPLERERELQIEVETLRRKLDNMRRQYAKIRRCEAQAAVSRRKAEALLKSISFIEPAVLESEKATKPLADFLAALRKLYDIPRPEPSPATGTSMRPTAGKEAYLSWAVDRLMKDADGDKFASRAEEEVRQLMASDDMALGTSSPPRVPVKVDEDTDDSLSDSMTSQG</sequence>
<keyword evidence="7 10" id="KW-0175">Coiled coil</keyword>
<gene>
    <name evidence="12" type="ORF">M408DRAFT_328673</name>
</gene>
<reference evidence="13" key="2">
    <citation type="submission" date="2015-01" db="EMBL/GenBank/DDBJ databases">
        <title>Evolutionary Origins and Diversification of the Mycorrhizal Mutualists.</title>
        <authorList>
            <consortium name="DOE Joint Genome Institute"/>
            <consortium name="Mycorrhizal Genomics Consortium"/>
            <person name="Kohler A."/>
            <person name="Kuo A."/>
            <person name="Nagy L.G."/>
            <person name="Floudas D."/>
            <person name="Copeland A."/>
            <person name="Barry K.W."/>
            <person name="Cichocki N."/>
            <person name="Veneault-Fourrey C."/>
            <person name="LaButti K."/>
            <person name="Lindquist E.A."/>
            <person name="Lipzen A."/>
            <person name="Lundell T."/>
            <person name="Morin E."/>
            <person name="Murat C."/>
            <person name="Riley R."/>
            <person name="Ohm R."/>
            <person name="Sun H."/>
            <person name="Tunlid A."/>
            <person name="Henrissat B."/>
            <person name="Grigoriev I.V."/>
            <person name="Hibbett D.S."/>
            <person name="Martin F."/>
        </authorList>
    </citation>
    <scope>NUCLEOTIDE SEQUENCE [LARGE SCALE GENOMIC DNA]</scope>
    <source>
        <strain evidence="13">MAFF 305830</strain>
    </source>
</reference>
<dbReference type="AlphaFoldDB" id="A0A0C3AXX6"/>
<evidence type="ECO:0000256" key="7">
    <source>
        <dbReference type="ARBA" id="ARBA00023054"/>
    </source>
</evidence>
<dbReference type="HOGENOM" id="CLU_082311_0_0_1"/>
<evidence type="ECO:0000256" key="8">
    <source>
        <dbReference type="ARBA" id="ARBA00023306"/>
    </source>
</evidence>
<evidence type="ECO:0000256" key="5">
    <source>
        <dbReference type="ARBA" id="ARBA00022776"/>
    </source>
</evidence>
<dbReference type="STRING" id="933852.A0A0C3AXX6"/>
<dbReference type="EMBL" id="KN824288">
    <property type="protein sequence ID" value="KIM29395.1"/>
    <property type="molecule type" value="Genomic_DNA"/>
</dbReference>
<dbReference type="GO" id="GO:0051301">
    <property type="term" value="P:cell division"/>
    <property type="evidence" value="ECO:0007669"/>
    <property type="project" value="UniProtKB-KW"/>
</dbReference>
<keyword evidence="9" id="KW-0137">Centromere</keyword>
<dbReference type="GO" id="GO:0000444">
    <property type="term" value="C:MIS12/MIND type complex"/>
    <property type="evidence" value="ECO:0007669"/>
    <property type="project" value="TreeGrafter"/>
</dbReference>
<evidence type="ECO:0000256" key="6">
    <source>
        <dbReference type="ARBA" id="ARBA00022838"/>
    </source>
</evidence>
<feature type="region of interest" description="Disordered" evidence="11">
    <location>
        <begin position="250"/>
        <end position="286"/>
    </location>
</feature>
<dbReference type="Pfam" id="PF05859">
    <property type="entry name" value="Mis12"/>
    <property type="match status" value="1"/>
</dbReference>
<comment type="subcellular location">
    <subcellularLocation>
        <location evidence="1">Chromosome</location>
        <location evidence="1">Centromere</location>
        <location evidence="1">Kinetochore</location>
    </subcellularLocation>
</comment>
<proteinExistence type="inferred from homology"/>
<accession>A0A0C3AXX6</accession>
<dbReference type="GO" id="GO:0005634">
    <property type="term" value="C:nucleus"/>
    <property type="evidence" value="ECO:0007669"/>
    <property type="project" value="InterPro"/>
</dbReference>
<evidence type="ECO:0008006" key="14">
    <source>
        <dbReference type="Google" id="ProtNLM"/>
    </source>
</evidence>
<evidence type="ECO:0000313" key="12">
    <source>
        <dbReference type="EMBL" id="KIM29395.1"/>
    </source>
</evidence>
<evidence type="ECO:0000256" key="4">
    <source>
        <dbReference type="ARBA" id="ARBA00022618"/>
    </source>
</evidence>
<keyword evidence="3" id="KW-0158">Chromosome</keyword>
<keyword evidence="13" id="KW-1185">Reference proteome</keyword>
<evidence type="ECO:0000313" key="13">
    <source>
        <dbReference type="Proteomes" id="UP000054097"/>
    </source>
</evidence>
<keyword evidence="6" id="KW-0995">Kinetochore</keyword>
<keyword evidence="5" id="KW-0498">Mitosis</keyword>
<comment type="similarity">
    <text evidence="2">Belongs to the mis12 family.</text>
</comment>
<dbReference type="PANTHER" id="PTHR14527">
    <property type="entry name" value="PROTEIN MIS12 HOMOLOG"/>
    <property type="match status" value="1"/>
</dbReference>
<evidence type="ECO:0000256" key="1">
    <source>
        <dbReference type="ARBA" id="ARBA00004629"/>
    </source>
</evidence>
<dbReference type="Proteomes" id="UP000054097">
    <property type="component" value="Unassembled WGS sequence"/>
</dbReference>
<keyword evidence="4" id="KW-0132">Cell division</keyword>
<evidence type="ECO:0000256" key="11">
    <source>
        <dbReference type="SAM" id="MobiDB-lite"/>
    </source>
</evidence>
<protein>
    <recommendedName>
        <fullName evidence="14">Mis12 domain-containing protein</fullName>
    </recommendedName>
</protein>
<reference evidence="12 13" key="1">
    <citation type="submission" date="2014-04" db="EMBL/GenBank/DDBJ databases">
        <authorList>
            <consortium name="DOE Joint Genome Institute"/>
            <person name="Kuo A."/>
            <person name="Zuccaro A."/>
            <person name="Kohler A."/>
            <person name="Nagy L.G."/>
            <person name="Floudas D."/>
            <person name="Copeland A."/>
            <person name="Barry K.W."/>
            <person name="Cichocki N."/>
            <person name="Veneault-Fourrey C."/>
            <person name="LaButti K."/>
            <person name="Lindquist E.A."/>
            <person name="Lipzen A."/>
            <person name="Lundell T."/>
            <person name="Morin E."/>
            <person name="Murat C."/>
            <person name="Sun H."/>
            <person name="Tunlid A."/>
            <person name="Henrissat B."/>
            <person name="Grigoriev I.V."/>
            <person name="Hibbett D.S."/>
            <person name="Martin F."/>
            <person name="Nordberg H.P."/>
            <person name="Cantor M.N."/>
            <person name="Hua S.X."/>
        </authorList>
    </citation>
    <scope>NUCLEOTIDE SEQUENCE [LARGE SCALE GENOMIC DNA]</scope>
    <source>
        <strain evidence="12 13">MAFF 305830</strain>
    </source>
</reference>
<feature type="coiled-coil region" evidence="10">
    <location>
        <begin position="125"/>
        <end position="152"/>
    </location>
</feature>
<evidence type="ECO:0000256" key="10">
    <source>
        <dbReference type="SAM" id="Coils"/>
    </source>
</evidence>
<evidence type="ECO:0000256" key="3">
    <source>
        <dbReference type="ARBA" id="ARBA00022454"/>
    </source>
</evidence>